<dbReference type="Gene3D" id="3.40.50.150">
    <property type="entry name" value="Vaccinia Virus protein VP39"/>
    <property type="match status" value="1"/>
</dbReference>
<sequence>MSLAERKLFVERWIRSPLKVASVTPSGPELCRAMAKAAQCDPGRRVVELGPGTGPVTSALLANGVTPDNLLMVELDPAFADHLSILHPNAAVVRGDATRVHRIVQAHGWETCDAVVSGLPLIAMPLSVQARIVRGAFSVLAQDGVFVQFTYGPFAPVNPELIRRLRLKPRRHAWIARNLPPASVWTFRRLP</sequence>
<reference evidence="5 6" key="1">
    <citation type="submission" date="2017-04" db="EMBL/GenBank/DDBJ databases">
        <authorList>
            <person name="Afonso C.L."/>
            <person name="Miller P.J."/>
            <person name="Scott M.A."/>
            <person name="Spackman E."/>
            <person name="Goraichik I."/>
            <person name="Dimitrov K.M."/>
            <person name="Suarez D.L."/>
            <person name="Swayne D.E."/>
        </authorList>
    </citation>
    <scope>NUCLEOTIDE SEQUENCE [LARGE SCALE GENOMIC DNA]</scope>
    <source>
        <strain evidence="5 6">A2P</strain>
    </source>
</reference>
<protein>
    <submittedName>
        <fullName evidence="5">Phospholipid N-methyltransferase</fullName>
    </submittedName>
</protein>
<dbReference type="InterPro" id="IPR020598">
    <property type="entry name" value="rRNA_Ade_methylase_Trfase_N"/>
</dbReference>
<dbReference type="InterPro" id="IPR029063">
    <property type="entry name" value="SAM-dependent_MTases_sf"/>
</dbReference>
<keyword evidence="2 5" id="KW-0808">Transferase</keyword>
<evidence type="ECO:0000313" key="6">
    <source>
        <dbReference type="Proteomes" id="UP000192936"/>
    </source>
</evidence>
<name>A0A1X7FBR1_9PROT</name>
<evidence type="ECO:0000256" key="3">
    <source>
        <dbReference type="ARBA" id="ARBA00022691"/>
    </source>
</evidence>
<dbReference type="SMART" id="SM00650">
    <property type="entry name" value="rADc"/>
    <property type="match status" value="1"/>
</dbReference>
<evidence type="ECO:0000256" key="1">
    <source>
        <dbReference type="ARBA" id="ARBA00022603"/>
    </source>
</evidence>
<gene>
    <name evidence="5" type="ORF">SAMN02982917_2452</name>
</gene>
<evidence type="ECO:0000313" key="5">
    <source>
        <dbReference type="EMBL" id="SMF49342.1"/>
    </source>
</evidence>
<dbReference type="Proteomes" id="UP000192936">
    <property type="component" value="Unassembled WGS sequence"/>
</dbReference>
<dbReference type="EMBL" id="FXAK01000005">
    <property type="protein sequence ID" value="SMF49342.1"/>
    <property type="molecule type" value="Genomic_DNA"/>
</dbReference>
<dbReference type="STRING" id="286727.SAMN02982917_2452"/>
<keyword evidence="3" id="KW-0949">S-adenosyl-L-methionine</keyword>
<evidence type="ECO:0000259" key="4">
    <source>
        <dbReference type="SMART" id="SM00650"/>
    </source>
</evidence>
<keyword evidence="1 5" id="KW-0489">Methyltransferase</keyword>
<evidence type="ECO:0000256" key="2">
    <source>
        <dbReference type="ARBA" id="ARBA00022679"/>
    </source>
</evidence>
<dbReference type="SUPFAM" id="SSF53335">
    <property type="entry name" value="S-adenosyl-L-methionine-dependent methyltransferases"/>
    <property type="match status" value="1"/>
</dbReference>
<feature type="domain" description="Ribosomal RNA adenine methylase transferase N-terminal" evidence="4">
    <location>
        <begin position="30"/>
        <end position="171"/>
    </location>
</feature>
<dbReference type="CDD" id="cd02440">
    <property type="entry name" value="AdoMet_MTases"/>
    <property type="match status" value="1"/>
</dbReference>
<dbReference type="GO" id="GO:0000179">
    <property type="term" value="F:rRNA (adenine-N6,N6-)-dimethyltransferase activity"/>
    <property type="evidence" value="ECO:0007669"/>
    <property type="project" value="InterPro"/>
</dbReference>
<proteinExistence type="predicted"/>
<dbReference type="AlphaFoldDB" id="A0A1X7FBR1"/>
<accession>A0A1X7FBR1</accession>
<organism evidence="5 6">
    <name type="scientific">Azospirillum oryzae</name>
    <dbReference type="NCBI Taxonomy" id="286727"/>
    <lineage>
        <taxon>Bacteria</taxon>
        <taxon>Pseudomonadati</taxon>
        <taxon>Pseudomonadota</taxon>
        <taxon>Alphaproteobacteria</taxon>
        <taxon>Rhodospirillales</taxon>
        <taxon>Azospirillaceae</taxon>
        <taxon>Azospirillum</taxon>
    </lineage>
</organism>